<evidence type="ECO:0000256" key="1">
    <source>
        <dbReference type="ARBA" id="ARBA00004123"/>
    </source>
</evidence>
<evidence type="ECO:0000256" key="6">
    <source>
        <dbReference type="ARBA" id="ARBA00023125"/>
    </source>
</evidence>
<protein>
    <submittedName>
        <fullName evidence="10">Telomere-binding alpha subunit central domain-containing protein</fullName>
    </submittedName>
</protein>
<evidence type="ECO:0000259" key="9">
    <source>
        <dbReference type="Pfam" id="PF16686"/>
    </source>
</evidence>
<dbReference type="InterPro" id="IPR032042">
    <property type="entry name" value="POT1PC"/>
</dbReference>
<keyword evidence="7" id="KW-0539">Nucleus</keyword>
<evidence type="ECO:0000256" key="3">
    <source>
        <dbReference type="ARBA" id="ARBA00008442"/>
    </source>
</evidence>
<comment type="similarity">
    <text evidence="3">Belongs to the telombin family.</text>
</comment>
<feature type="region of interest" description="Disordered" evidence="8">
    <location>
        <begin position="345"/>
        <end position="407"/>
    </location>
</feature>
<keyword evidence="4" id="KW-0158">Chromosome</keyword>
<evidence type="ECO:0000256" key="4">
    <source>
        <dbReference type="ARBA" id="ARBA00022454"/>
    </source>
</evidence>
<evidence type="ECO:0000256" key="7">
    <source>
        <dbReference type="ARBA" id="ARBA00023242"/>
    </source>
</evidence>
<dbReference type="PANTHER" id="PTHR14513:SF0">
    <property type="entry name" value="PROTECTION OF TELOMERES PROTEIN 1"/>
    <property type="match status" value="1"/>
</dbReference>
<keyword evidence="11" id="KW-1185">Reference proteome</keyword>
<dbReference type="Pfam" id="PF16686">
    <property type="entry name" value="POT1PC"/>
    <property type="match status" value="1"/>
</dbReference>
<keyword evidence="6" id="KW-0238">DNA-binding</keyword>
<evidence type="ECO:0000313" key="11">
    <source>
        <dbReference type="Proteomes" id="UP000078544"/>
    </source>
</evidence>
<dbReference type="FunFam" id="2.40.50.140:FF:000303">
    <property type="entry name" value="Protection of telomeres protein 1"/>
    <property type="match status" value="1"/>
</dbReference>
<dbReference type="Gene3D" id="2.40.50.140">
    <property type="entry name" value="Nucleic acid-binding proteins"/>
    <property type="match status" value="2"/>
</dbReference>
<proteinExistence type="inferred from homology"/>
<feature type="domain" description="Protection of telomeres protein 1 ssDNA-binding" evidence="9">
    <location>
        <begin position="175"/>
        <end position="331"/>
    </location>
</feature>
<comment type="caution">
    <text evidence="10">The sequence shown here is derived from an EMBL/GenBank/DDBJ whole genome shotgun (WGS) entry which is preliminary data.</text>
</comment>
<dbReference type="InterPro" id="IPR028389">
    <property type="entry name" value="POT1"/>
</dbReference>
<dbReference type="GO" id="GO:0000783">
    <property type="term" value="C:nuclear telomere cap complex"/>
    <property type="evidence" value="ECO:0007669"/>
    <property type="project" value="TreeGrafter"/>
</dbReference>
<dbReference type="Proteomes" id="UP000078544">
    <property type="component" value="Unassembled WGS sequence"/>
</dbReference>
<gene>
    <name evidence="10" type="ORF">AAL_03437</name>
</gene>
<comment type="subcellular location">
    <subcellularLocation>
        <location evidence="2">Chromosome</location>
        <location evidence="2">Telomere</location>
    </subcellularLocation>
    <subcellularLocation>
        <location evidence="1">Nucleus</location>
    </subcellularLocation>
</comment>
<dbReference type="GO" id="GO:0032210">
    <property type="term" value="P:regulation of telomere maintenance via telomerase"/>
    <property type="evidence" value="ECO:0007669"/>
    <property type="project" value="TreeGrafter"/>
</dbReference>
<dbReference type="InterPro" id="IPR012340">
    <property type="entry name" value="NA-bd_OB-fold"/>
</dbReference>
<dbReference type="GO" id="GO:0010521">
    <property type="term" value="F:telomerase inhibitor activity"/>
    <property type="evidence" value="ECO:0007669"/>
    <property type="project" value="TreeGrafter"/>
</dbReference>
<dbReference type="EMBL" id="AZGY01000006">
    <property type="protein sequence ID" value="KZZ97473.1"/>
    <property type="molecule type" value="Genomic_DNA"/>
</dbReference>
<dbReference type="OrthoDB" id="2186770at2759"/>
<evidence type="ECO:0000256" key="8">
    <source>
        <dbReference type="SAM" id="MobiDB-lite"/>
    </source>
</evidence>
<keyword evidence="5" id="KW-0779">Telomere</keyword>
<sequence>MYHVFPAGYPYRVVIRKSDGQQTPLHGRTLHPATGFHWKCQIKIYDHSIEDDTSETVLLDIFRSQSEMPEAHCGDVLIGFGVKVQRFRSALSLCTHWLTDIFIYESDKIPKPRNDASRALRPASRSQINRRPNEIENEFVSGFYASVDKHKLPSAHEFETRTTSSINVKKQKFSELKDVKDGTFVDTVAQIVREPYDVGGRYTLWVSDYTENPQFYKYRFMGDVSMESEDSDPRQKSGWLGPLGKRSIQITCYEPHAGVIRDESLGVGAWVSLRNMQIKFGRSGTNLEGFLREDQGAHGVKINISVETIDDRETTRSEVLDAIRRKRDYEKLRKEQLTLLTDAAKAGAKRRTELGGDADQGTRKKKKSKSRAERRVGKQLAYQQRQEQENGAPPSAEATSSGGPADLSTYIRCEHHKKPATSIVDATRRHEFEIAFNGKATRLSLPFINANYRTYARVIDFEPPRLEDFARSKRVLAEYGLLSDDGESDSAEPMSDSDHDDDRPGKYMQTWEWRFYLHLEDASSPREQEPPAEKKTVWVVVNNNSAQMLLSLNASDLHRDETNLGHLRQKLFELWGDLEERKAELQERTLASRPFDNTRPPVHSDDERDDDGAVVQRPQKALRDMISNRPFECCIRQYGVEVDEHDKDQADAGDKKRWQRMFGLFGTKIAT</sequence>
<dbReference type="AlphaFoldDB" id="A0A168D899"/>
<name>A0A168D899_9HYPO</name>
<evidence type="ECO:0000256" key="2">
    <source>
        <dbReference type="ARBA" id="ARBA00004574"/>
    </source>
</evidence>
<feature type="region of interest" description="Disordered" evidence="8">
    <location>
        <begin position="586"/>
        <end position="617"/>
    </location>
</feature>
<dbReference type="GO" id="GO:0098505">
    <property type="term" value="F:G-rich strand telomeric DNA binding"/>
    <property type="evidence" value="ECO:0007669"/>
    <property type="project" value="TreeGrafter"/>
</dbReference>
<dbReference type="SUPFAM" id="SSF50249">
    <property type="entry name" value="Nucleic acid-binding proteins"/>
    <property type="match status" value="2"/>
</dbReference>
<evidence type="ECO:0000313" key="10">
    <source>
        <dbReference type="EMBL" id="KZZ97473.1"/>
    </source>
</evidence>
<dbReference type="STRING" id="1081109.A0A168D899"/>
<reference evidence="10 11" key="1">
    <citation type="journal article" date="2016" name="Genome Biol. Evol.">
        <title>Divergent and convergent evolution of fungal pathogenicity.</title>
        <authorList>
            <person name="Shang Y."/>
            <person name="Xiao G."/>
            <person name="Zheng P."/>
            <person name="Cen K."/>
            <person name="Zhan S."/>
            <person name="Wang C."/>
        </authorList>
    </citation>
    <scope>NUCLEOTIDE SEQUENCE [LARGE SCALE GENOMIC DNA]</scope>
    <source>
        <strain evidence="10 11">RCEF 2490</strain>
    </source>
</reference>
<organism evidence="10 11">
    <name type="scientific">Moelleriella libera RCEF 2490</name>
    <dbReference type="NCBI Taxonomy" id="1081109"/>
    <lineage>
        <taxon>Eukaryota</taxon>
        <taxon>Fungi</taxon>
        <taxon>Dikarya</taxon>
        <taxon>Ascomycota</taxon>
        <taxon>Pezizomycotina</taxon>
        <taxon>Sordariomycetes</taxon>
        <taxon>Hypocreomycetidae</taxon>
        <taxon>Hypocreales</taxon>
        <taxon>Clavicipitaceae</taxon>
        <taxon>Moelleriella</taxon>
    </lineage>
</organism>
<evidence type="ECO:0000256" key="5">
    <source>
        <dbReference type="ARBA" id="ARBA00022895"/>
    </source>
</evidence>
<feature type="region of interest" description="Disordered" evidence="8">
    <location>
        <begin position="483"/>
        <end position="503"/>
    </location>
</feature>
<accession>A0A168D899</accession>
<dbReference type="GO" id="GO:0016233">
    <property type="term" value="P:telomere capping"/>
    <property type="evidence" value="ECO:0007669"/>
    <property type="project" value="TreeGrafter"/>
</dbReference>
<dbReference type="PANTHER" id="PTHR14513">
    <property type="entry name" value="PROTECTION OF TELOMERES 1"/>
    <property type="match status" value="1"/>
</dbReference>